<feature type="domain" description="Tryptophan synthase beta chain-like PALP" evidence="4">
    <location>
        <begin position="27"/>
        <end position="327"/>
    </location>
</feature>
<comment type="cofactor">
    <cofactor evidence="1">
        <name>pyridoxal 5'-phosphate</name>
        <dbReference type="ChEBI" id="CHEBI:597326"/>
    </cofactor>
</comment>
<dbReference type="InterPro" id="IPR027278">
    <property type="entry name" value="ACCD_DCysDesulf"/>
</dbReference>
<dbReference type="RefSeq" id="WP_086672999.1">
    <property type="nucleotide sequence ID" value="NZ_CAKXYP010000006.1"/>
</dbReference>
<dbReference type="Pfam" id="PF00291">
    <property type="entry name" value="PALP"/>
    <property type="match status" value="1"/>
</dbReference>
<name>A0ABN8V258_STRGL</name>
<accession>A0ABN8V258</accession>
<protein>
    <recommendedName>
        <fullName evidence="4">Tryptophan synthase beta chain-like PALP domain-containing protein</fullName>
    </recommendedName>
</protein>
<comment type="caution">
    <text evidence="5">The sequence shown here is derived from an EMBL/GenBank/DDBJ whole genome shotgun (WGS) entry which is preliminary data.</text>
</comment>
<evidence type="ECO:0000256" key="1">
    <source>
        <dbReference type="ARBA" id="ARBA00001933"/>
    </source>
</evidence>
<keyword evidence="3" id="KW-0663">Pyridoxal phosphate</keyword>
<reference evidence="5" key="1">
    <citation type="submission" date="2022-03" db="EMBL/GenBank/DDBJ databases">
        <authorList>
            <person name="Leyn A S."/>
        </authorList>
    </citation>
    <scope>NUCLEOTIDE SEQUENCE</scope>
    <source>
        <strain evidence="5">Streptomyces globisporus 4-3</strain>
    </source>
</reference>
<evidence type="ECO:0000313" key="5">
    <source>
        <dbReference type="EMBL" id="CAH9415491.1"/>
    </source>
</evidence>
<dbReference type="PIRSF" id="PIRSF006278">
    <property type="entry name" value="ACCD_DCysDesulf"/>
    <property type="match status" value="1"/>
</dbReference>
<dbReference type="SUPFAM" id="SSF53686">
    <property type="entry name" value="Tryptophan synthase beta subunit-like PLP-dependent enzymes"/>
    <property type="match status" value="1"/>
</dbReference>
<keyword evidence="6" id="KW-1185">Reference proteome</keyword>
<dbReference type="EMBL" id="CAKXYP010000006">
    <property type="protein sequence ID" value="CAH9415491.1"/>
    <property type="molecule type" value="Genomic_DNA"/>
</dbReference>
<organism evidence="5 6">
    <name type="scientific">Streptomyces globisporus</name>
    <dbReference type="NCBI Taxonomy" id="1908"/>
    <lineage>
        <taxon>Bacteria</taxon>
        <taxon>Bacillati</taxon>
        <taxon>Actinomycetota</taxon>
        <taxon>Actinomycetes</taxon>
        <taxon>Kitasatosporales</taxon>
        <taxon>Streptomycetaceae</taxon>
        <taxon>Streptomyces</taxon>
    </lineage>
</organism>
<gene>
    <name evidence="5" type="ORF">SGL43_02508</name>
</gene>
<evidence type="ECO:0000259" key="4">
    <source>
        <dbReference type="Pfam" id="PF00291"/>
    </source>
</evidence>
<dbReference type="PANTHER" id="PTHR43780:SF2">
    <property type="entry name" value="1-AMINOCYCLOPROPANE-1-CARBOXYLATE DEAMINASE-RELATED"/>
    <property type="match status" value="1"/>
</dbReference>
<dbReference type="PANTHER" id="PTHR43780">
    <property type="entry name" value="1-AMINOCYCLOPROPANE-1-CARBOXYLATE DEAMINASE-RELATED"/>
    <property type="match status" value="1"/>
</dbReference>
<evidence type="ECO:0000256" key="3">
    <source>
        <dbReference type="ARBA" id="ARBA00022898"/>
    </source>
</evidence>
<dbReference type="Gene3D" id="3.40.50.1100">
    <property type="match status" value="2"/>
</dbReference>
<dbReference type="InterPro" id="IPR036052">
    <property type="entry name" value="TrpB-like_PALP_sf"/>
</dbReference>
<proteinExistence type="inferred from homology"/>
<evidence type="ECO:0000256" key="2">
    <source>
        <dbReference type="ARBA" id="ARBA00008639"/>
    </source>
</evidence>
<evidence type="ECO:0000313" key="6">
    <source>
        <dbReference type="Proteomes" id="UP001154015"/>
    </source>
</evidence>
<sequence length="354" mass="36764">MTVLPLGVADLLPGAKPAVTDGELRVPSPLDPAPSLGSELGVDLLVKREDRLDDLGCGHKTRKLAHVLAHARAQGATALVTAASVPSSQAVMVAASAARTGLRAHIVYCGDVQERPRSAAGNYLLAGLLGADVTWHERTAWDRWPALLADAAARLREAGEVPYAVPPGVADWPGLLGSVELGLELAAQLPADGRETHLVTAAGSGGTAFGLAIVAALLDLPWQVHGVCLGAPPAGVAQEMARQHADGERALAMTLPGPDRVRLHDGARGDGYDRWGKAELTEIRRWLAQQRVLLDPTYTAKTAVGLAQLVAGGVIPRGARAVFVHTGGSFRTLEGAPALDADLGDLVRRPATGS</sequence>
<dbReference type="InterPro" id="IPR001926">
    <property type="entry name" value="TrpB-like_PALP"/>
</dbReference>
<comment type="similarity">
    <text evidence="2">Belongs to the ACC deaminase/D-cysteine desulfhydrase family.</text>
</comment>
<dbReference type="Proteomes" id="UP001154015">
    <property type="component" value="Unassembled WGS sequence"/>
</dbReference>